<name>A0AAU7U477_9GAMM</name>
<sequence length="57" mass="6672">MHIDLDTIKRARRAQLKALENGEAKRPQALSQNKELKQALEDFERVNNRRKNKVAVM</sequence>
<dbReference type="EMBL" id="CP158295">
    <property type="protein sequence ID" value="XBV47775.1"/>
    <property type="molecule type" value="Genomic_DNA"/>
</dbReference>
<gene>
    <name evidence="2" type="ORF">AAF463_25195</name>
</gene>
<evidence type="ECO:0000256" key="1">
    <source>
        <dbReference type="SAM" id="Coils"/>
    </source>
</evidence>
<organism evidence="2">
    <name type="scientific">Pantoea sp. BJ2</name>
    <dbReference type="NCBI Taxonomy" id="3141322"/>
    <lineage>
        <taxon>Bacteria</taxon>
        <taxon>Pseudomonadati</taxon>
        <taxon>Pseudomonadota</taxon>
        <taxon>Gammaproteobacteria</taxon>
        <taxon>Enterobacterales</taxon>
        <taxon>Erwiniaceae</taxon>
        <taxon>Pantoea</taxon>
    </lineage>
</organism>
<keyword evidence="1" id="KW-0175">Coiled coil</keyword>
<geneLocation type="plasmid" evidence="2">
    <name>plasmindC</name>
</geneLocation>
<keyword evidence="2" id="KW-0614">Plasmid</keyword>
<evidence type="ECO:0000313" key="2">
    <source>
        <dbReference type="EMBL" id="XBV47775.1"/>
    </source>
</evidence>
<feature type="coiled-coil region" evidence="1">
    <location>
        <begin position="26"/>
        <end position="53"/>
    </location>
</feature>
<reference evidence="2" key="1">
    <citation type="submission" date="2024-06" db="EMBL/GenBank/DDBJ databases">
        <title>Multiomics insights into the TNT degradation mechanism by Pantoea sp. BJ2 isolated from an ammunition destruction site.</title>
        <authorList>
            <person name="Luo J."/>
        </authorList>
    </citation>
    <scope>NUCLEOTIDE SEQUENCE</scope>
    <source>
        <strain evidence="2">BJ2</strain>
        <plasmid evidence="2">plasmindC</plasmid>
    </source>
</reference>
<dbReference type="RefSeq" id="WP_350262828.1">
    <property type="nucleotide sequence ID" value="NZ_CP158295.1"/>
</dbReference>
<accession>A0AAU7U477</accession>
<proteinExistence type="predicted"/>
<dbReference type="AlphaFoldDB" id="A0AAU7U477"/>
<protein>
    <submittedName>
        <fullName evidence="2">Uncharacterized protein</fullName>
    </submittedName>
</protein>